<organism evidence="5 6">
    <name type="scientific">Candidatus Sulfotelmatobacter kueseliae</name>
    <dbReference type="NCBI Taxonomy" id="2042962"/>
    <lineage>
        <taxon>Bacteria</taxon>
        <taxon>Pseudomonadati</taxon>
        <taxon>Acidobacteriota</taxon>
        <taxon>Terriglobia</taxon>
        <taxon>Terriglobales</taxon>
        <taxon>Candidatus Korobacteraceae</taxon>
        <taxon>Candidatus Sulfotelmatobacter</taxon>
    </lineage>
</organism>
<comment type="subcellular location">
    <subcellularLocation>
        <location evidence="1">Periplasm</location>
    </subcellularLocation>
</comment>
<accession>A0A2U3L5D4</accession>
<sequence>MEQSAIRGQPMGGKMNRQPIRHLLLVLAPLLFIGSCSKKTPTLNLLVWEGYADPSFVQAFEEQNHCKVSASYMGSSDELVAKLRGGSAGNYDVISPSSDVATAIAAAGLAAPLDLANIPSYSQLSPQLTSLPLVRANGQVYGVPFMWGPNPIIYDTTVFPAPPDSWNVMWDAKYKGKISVWDDLSTVYMAAQVLGYDKPDPSQLYNLSDEQLEAVKKKLLELKPNIRKMWSTGGELTNLFENHEIAIAMGWPLNTADLKKAGFPAGETIPKENTTGWIDHLMITAGSDNKELAHKFLEYMVEARTQKLVTDKTHYVPANPQAGQFMTPDEVKTLHLDDVDSYQKHIYFWQSVPRRAKYNEIWNDVKAAQ</sequence>
<keyword evidence="4" id="KW-0574">Periplasm</keyword>
<dbReference type="Proteomes" id="UP000238701">
    <property type="component" value="Unassembled WGS sequence"/>
</dbReference>
<gene>
    <name evidence="5" type="ORF">SBA1_710035</name>
</gene>
<dbReference type="InterPro" id="IPR006059">
    <property type="entry name" value="SBP"/>
</dbReference>
<dbReference type="SUPFAM" id="SSF53850">
    <property type="entry name" value="Periplasmic binding protein-like II"/>
    <property type="match status" value="1"/>
</dbReference>
<evidence type="ECO:0000256" key="3">
    <source>
        <dbReference type="ARBA" id="ARBA00022729"/>
    </source>
</evidence>
<keyword evidence="2" id="KW-0813">Transport</keyword>
<dbReference type="AlphaFoldDB" id="A0A2U3L5D4"/>
<evidence type="ECO:0000256" key="2">
    <source>
        <dbReference type="ARBA" id="ARBA00022448"/>
    </source>
</evidence>
<evidence type="ECO:0000256" key="1">
    <source>
        <dbReference type="ARBA" id="ARBA00004418"/>
    </source>
</evidence>
<protein>
    <submittedName>
        <fullName evidence="5">ABC spermidine/putrescine transporter, periplasmic ligand binding protein</fullName>
    </submittedName>
</protein>
<dbReference type="OrthoDB" id="9769319at2"/>
<dbReference type="GO" id="GO:0019808">
    <property type="term" value="F:polyamine binding"/>
    <property type="evidence" value="ECO:0007669"/>
    <property type="project" value="InterPro"/>
</dbReference>
<proteinExistence type="predicted"/>
<dbReference type="GO" id="GO:0042597">
    <property type="term" value="C:periplasmic space"/>
    <property type="evidence" value="ECO:0007669"/>
    <property type="project" value="UniProtKB-SubCell"/>
</dbReference>
<dbReference type="InterPro" id="IPR001188">
    <property type="entry name" value="Sperm_putr-bd"/>
</dbReference>
<dbReference type="Pfam" id="PF13416">
    <property type="entry name" value="SBP_bac_8"/>
    <property type="match status" value="1"/>
</dbReference>
<keyword evidence="3" id="KW-0732">Signal</keyword>
<dbReference type="PANTHER" id="PTHR30222">
    <property type="entry name" value="SPERMIDINE/PUTRESCINE-BINDING PERIPLASMIC PROTEIN"/>
    <property type="match status" value="1"/>
</dbReference>
<dbReference type="CDD" id="cd13588">
    <property type="entry name" value="PBP2_polyamine_1"/>
    <property type="match status" value="1"/>
</dbReference>
<dbReference type="EMBL" id="OMOD01000168">
    <property type="protein sequence ID" value="SPF47124.1"/>
    <property type="molecule type" value="Genomic_DNA"/>
</dbReference>
<evidence type="ECO:0000313" key="6">
    <source>
        <dbReference type="Proteomes" id="UP000238701"/>
    </source>
</evidence>
<dbReference type="GO" id="GO:0015846">
    <property type="term" value="P:polyamine transport"/>
    <property type="evidence" value="ECO:0007669"/>
    <property type="project" value="InterPro"/>
</dbReference>
<dbReference type="Gene3D" id="3.40.190.10">
    <property type="entry name" value="Periplasmic binding protein-like II"/>
    <property type="match status" value="2"/>
</dbReference>
<evidence type="ECO:0000256" key="4">
    <source>
        <dbReference type="ARBA" id="ARBA00022764"/>
    </source>
</evidence>
<name>A0A2U3L5D4_9BACT</name>
<evidence type="ECO:0000313" key="5">
    <source>
        <dbReference type="EMBL" id="SPF47124.1"/>
    </source>
</evidence>
<reference evidence="6" key="1">
    <citation type="submission" date="2018-02" db="EMBL/GenBank/DDBJ databases">
        <authorList>
            <person name="Hausmann B."/>
        </authorList>
    </citation>
    <scope>NUCLEOTIDE SEQUENCE [LARGE SCALE GENOMIC DNA]</scope>
    <source>
        <strain evidence="6">Peat soil MAG SbA1</strain>
    </source>
</reference>
<dbReference type="PANTHER" id="PTHR30222:SF17">
    <property type="entry name" value="SPERMIDINE_PUTRESCINE-BINDING PERIPLASMIC PROTEIN"/>
    <property type="match status" value="1"/>
</dbReference>
<dbReference type="PRINTS" id="PR00909">
    <property type="entry name" value="SPERMDNBNDNG"/>
</dbReference>